<dbReference type="Proteomes" id="UP000487757">
    <property type="component" value="Unassembled WGS sequence"/>
</dbReference>
<sequence>MEQKRHHPVIMVLRYHLLFNTEIMKKIFILFLAASVGLSLSSCKKYLDVNTNTNQPISGTPELVLPQAMTAAANLTWGQAPLEGTAPNPANATTTASFNFYGSQVVGYVANGGGVSGWGAIISYDYASTDWQRLWNNSYDIATDFQYVIDNTEGKAGYAQFNAAAKLMKAYTFQRLVDQYGDIPYTDALKGAASVTPKYDKATDIYKSLADLCDAAIVLFKANPVAASNFKSADVMFGSSTTTTVEITRWIQFANTLKLRLILRAGNKVAFSNRNFDTAGFLGEDASINPGYTKIIGKQNPGWNGFVYSAAGAAVAAGSNYVPTPFIMSFYNGTKLTDPARANVVYKSGTATATNQLGNQLATAGRGATPNSWFRGTSATAFEAIGIFKGPDAAQPVILAADSYFLQAEAALTGVITGSPQSLFNSGIQASFRYLYKNNTGAVSAGKDPVADATAYQAANATRYIANYGLATSQAQQLEAIITQKYIALNLIFGDEAWNDFRRTGYPVSNPDISAATPAQTIVSIAGVSTAPDRLPTRLLYPSTEFTYNAANVPTDINKYSTKIFWAK</sequence>
<reference evidence="1 2" key="1">
    <citation type="submission" date="2019-11" db="EMBL/GenBank/DDBJ databases">
        <title>Pedobacter petrophilus genome.</title>
        <authorList>
            <person name="Feldbauer M.J."/>
            <person name="Newman J.D."/>
        </authorList>
    </citation>
    <scope>NUCLEOTIDE SEQUENCE [LARGE SCALE GENOMIC DNA]</scope>
    <source>
        <strain evidence="1 2">LMG 29686</strain>
    </source>
</reference>
<dbReference type="EMBL" id="WKKH01000012">
    <property type="protein sequence ID" value="MRX76377.1"/>
    <property type="molecule type" value="Genomic_DNA"/>
</dbReference>
<dbReference type="InterPro" id="IPR041662">
    <property type="entry name" value="SusD-like_2"/>
</dbReference>
<gene>
    <name evidence="1" type="ORF">GJU39_09780</name>
</gene>
<dbReference type="SUPFAM" id="SSF48452">
    <property type="entry name" value="TPR-like"/>
    <property type="match status" value="1"/>
</dbReference>
<comment type="caution">
    <text evidence="1">The sequence shown here is derived from an EMBL/GenBank/DDBJ whole genome shotgun (WGS) entry which is preliminary data.</text>
</comment>
<dbReference type="OrthoDB" id="9766256at2"/>
<dbReference type="InterPro" id="IPR011990">
    <property type="entry name" value="TPR-like_helical_dom_sf"/>
</dbReference>
<accession>A0A7K0FXP2</accession>
<name>A0A7K0FXP2_9SPHI</name>
<proteinExistence type="predicted"/>
<dbReference type="Gene3D" id="1.25.40.390">
    <property type="match status" value="1"/>
</dbReference>
<dbReference type="Pfam" id="PF12771">
    <property type="entry name" value="SusD-like_2"/>
    <property type="match status" value="1"/>
</dbReference>
<keyword evidence="1" id="KW-0449">Lipoprotein</keyword>
<protein>
    <submittedName>
        <fullName evidence="1">SusD/RagB family nutrient-binding outer membrane lipoprotein</fullName>
    </submittedName>
</protein>
<evidence type="ECO:0000313" key="1">
    <source>
        <dbReference type="EMBL" id="MRX76377.1"/>
    </source>
</evidence>
<evidence type="ECO:0000313" key="2">
    <source>
        <dbReference type="Proteomes" id="UP000487757"/>
    </source>
</evidence>
<organism evidence="1 2">
    <name type="scientific">Pedobacter petrophilus</name>
    <dbReference type="NCBI Taxonomy" id="1908241"/>
    <lineage>
        <taxon>Bacteria</taxon>
        <taxon>Pseudomonadati</taxon>
        <taxon>Bacteroidota</taxon>
        <taxon>Sphingobacteriia</taxon>
        <taxon>Sphingobacteriales</taxon>
        <taxon>Sphingobacteriaceae</taxon>
        <taxon>Pedobacter</taxon>
    </lineage>
</organism>
<keyword evidence="2" id="KW-1185">Reference proteome</keyword>
<dbReference type="AlphaFoldDB" id="A0A7K0FXP2"/>